<dbReference type="Proteomes" id="UP000267077">
    <property type="component" value="Unassembled WGS sequence"/>
</dbReference>
<comment type="similarity">
    <text evidence="1">Belongs to the class A bacterial acid phosphatase family.</text>
</comment>
<dbReference type="OrthoDB" id="9805301at2"/>
<comment type="catalytic activity">
    <reaction evidence="1">
        <text>a phosphate monoester + H2O = an alcohol + phosphate</text>
        <dbReference type="Rhea" id="RHEA:15017"/>
        <dbReference type="ChEBI" id="CHEBI:15377"/>
        <dbReference type="ChEBI" id="CHEBI:30879"/>
        <dbReference type="ChEBI" id="CHEBI:43474"/>
        <dbReference type="ChEBI" id="CHEBI:67140"/>
        <dbReference type="EC" id="3.1.3.2"/>
    </reaction>
</comment>
<evidence type="ECO:0000313" key="5">
    <source>
        <dbReference type="Proteomes" id="UP000267077"/>
    </source>
</evidence>
<proteinExistence type="inferred from homology"/>
<dbReference type="GO" id="GO:0030288">
    <property type="term" value="C:outer membrane-bounded periplasmic space"/>
    <property type="evidence" value="ECO:0007669"/>
    <property type="project" value="InterPro"/>
</dbReference>
<dbReference type="SUPFAM" id="SSF48317">
    <property type="entry name" value="Acid phosphatase/Vanadium-dependent haloperoxidase"/>
    <property type="match status" value="1"/>
</dbReference>
<protein>
    <recommendedName>
        <fullName evidence="1">Acid phosphatase</fullName>
        <ecNumber evidence="1">3.1.3.2</ecNumber>
    </recommendedName>
</protein>
<dbReference type="EC" id="3.1.3.2" evidence="1"/>
<sequence length="245" mass="26158">MQRYALLLSMLLFSQSALADGGGTSPATVELSNLLPPPPAAGSIAARHDLQVVLSTQHTRTAADMAAAKADADRSVFRFADVFGTPFQASALPKTAAFFTRTAELDKASVKEAKEYWQRPRPSLVSSQVHPLSKEKANDWSYPSGHSTFGYTTAVLLANMVPEQRAAIFARADVYAEHRIVMGVHFPSDVEAGRVAGTVIADDILRDTGYQADYQAARAELRHALGLPADPVTPASSVPAATAVH</sequence>
<evidence type="ECO:0000256" key="2">
    <source>
        <dbReference type="SAM" id="SignalP"/>
    </source>
</evidence>
<feature type="chain" id="PRO_5018655852" description="Acid phosphatase" evidence="2">
    <location>
        <begin position="20"/>
        <end position="245"/>
    </location>
</feature>
<accession>A0A3S0QYL9</accession>
<dbReference type="InterPro" id="IPR000326">
    <property type="entry name" value="PAP2/HPO"/>
</dbReference>
<evidence type="ECO:0000259" key="3">
    <source>
        <dbReference type="SMART" id="SM00014"/>
    </source>
</evidence>
<comment type="caution">
    <text evidence="4">The sequence shown here is derived from an EMBL/GenBank/DDBJ whole genome shotgun (WGS) entry which is preliminary data.</text>
</comment>
<evidence type="ECO:0000256" key="1">
    <source>
        <dbReference type="PIRNR" id="PIRNR000897"/>
    </source>
</evidence>
<dbReference type="Gene3D" id="1.20.144.10">
    <property type="entry name" value="Phosphatidic acid phosphatase type 2/haloperoxidase"/>
    <property type="match status" value="1"/>
</dbReference>
<dbReference type="PIRSF" id="PIRSF000897">
    <property type="entry name" value="Acid_Ptase_ClsA"/>
    <property type="match status" value="1"/>
</dbReference>
<keyword evidence="5" id="KW-1185">Reference proteome</keyword>
<organism evidence="4 5">
    <name type="scientific">Dyella dinghuensis</name>
    <dbReference type="NCBI Taxonomy" id="1920169"/>
    <lineage>
        <taxon>Bacteria</taxon>
        <taxon>Pseudomonadati</taxon>
        <taxon>Pseudomonadota</taxon>
        <taxon>Gammaproteobacteria</taxon>
        <taxon>Lysobacterales</taxon>
        <taxon>Rhodanobacteraceae</taxon>
        <taxon>Dyella</taxon>
    </lineage>
</organism>
<dbReference type="InterPro" id="IPR001011">
    <property type="entry name" value="Acid_Pase_classA_bac"/>
</dbReference>
<dbReference type="CDD" id="cd03397">
    <property type="entry name" value="PAP2_acid_phosphatase"/>
    <property type="match status" value="1"/>
</dbReference>
<gene>
    <name evidence="4" type="ORF">EKH79_05110</name>
</gene>
<evidence type="ECO:0000313" key="4">
    <source>
        <dbReference type="EMBL" id="RUL66076.1"/>
    </source>
</evidence>
<feature type="domain" description="Phosphatidic acid phosphatase type 2/haloperoxidase" evidence="3">
    <location>
        <begin position="96"/>
        <end position="205"/>
    </location>
</feature>
<reference evidence="4 5" key="1">
    <citation type="submission" date="2018-12" db="EMBL/GenBank/DDBJ databases">
        <title>Dyella dinghuensis sp. nov. DHOA06 and Dyella choica sp. nov. 4M-K27, isolated from forest soil.</title>
        <authorList>
            <person name="Qiu L.-H."/>
            <person name="Gao Z.-H."/>
        </authorList>
    </citation>
    <scope>NUCLEOTIDE SEQUENCE [LARGE SCALE GENOMIC DNA]</scope>
    <source>
        <strain evidence="4 5">DHOA06</strain>
    </source>
</reference>
<dbReference type="GO" id="GO:0003993">
    <property type="term" value="F:acid phosphatase activity"/>
    <property type="evidence" value="ECO:0007669"/>
    <property type="project" value="UniProtKB-EC"/>
</dbReference>
<dbReference type="AlphaFoldDB" id="A0A3S0QYL9"/>
<keyword evidence="1" id="KW-0378">Hydrolase</keyword>
<dbReference type="Pfam" id="PF01569">
    <property type="entry name" value="PAP2"/>
    <property type="match status" value="1"/>
</dbReference>
<dbReference type="RefSeq" id="WP_126672702.1">
    <property type="nucleotide sequence ID" value="NZ_RYZR01000003.1"/>
</dbReference>
<dbReference type="SMART" id="SM00014">
    <property type="entry name" value="acidPPc"/>
    <property type="match status" value="1"/>
</dbReference>
<feature type="signal peptide" evidence="2">
    <location>
        <begin position="1"/>
        <end position="19"/>
    </location>
</feature>
<dbReference type="InterPro" id="IPR036938">
    <property type="entry name" value="PAP2/HPO_sf"/>
</dbReference>
<name>A0A3S0QYL9_9GAMM</name>
<dbReference type="EMBL" id="RYZR01000003">
    <property type="protein sequence ID" value="RUL66076.1"/>
    <property type="molecule type" value="Genomic_DNA"/>
</dbReference>
<keyword evidence="2" id="KW-0732">Signal</keyword>